<reference evidence="1 2" key="1">
    <citation type="journal article" date="2007" name="Nature">
        <title>Evolution of genes and genomes on the Drosophila phylogeny.</title>
        <authorList>
            <consortium name="Drosophila 12 Genomes Consortium"/>
            <person name="Clark A.G."/>
            <person name="Eisen M.B."/>
            <person name="Smith D.R."/>
            <person name="Bergman C.M."/>
            <person name="Oliver B."/>
            <person name="Markow T.A."/>
            <person name="Kaufman T.C."/>
            <person name="Kellis M."/>
            <person name="Gelbart W."/>
            <person name="Iyer V.N."/>
            <person name="Pollard D.A."/>
            <person name="Sackton T.B."/>
            <person name="Larracuente A.M."/>
            <person name="Singh N.D."/>
            <person name="Abad J.P."/>
            <person name="Abt D.N."/>
            <person name="Adryan B."/>
            <person name="Aguade M."/>
            <person name="Akashi H."/>
            <person name="Anderson W.W."/>
            <person name="Aquadro C.F."/>
            <person name="Ardell D.H."/>
            <person name="Arguello R."/>
            <person name="Artieri C.G."/>
            <person name="Barbash D.A."/>
            <person name="Barker D."/>
            <person name="Barsanti P."/>
            <person name="Batterham P."/>
            <person name="Batzoglou S."/>
            <person name="Begun D."/>
            <person name="Bhutkar A."/>
            <person name="Blanco E."/>
            <person name="Bosak S.A."/>
            <person name="Bradley R.K."/>
            <person name="Brand A.D."/>
            <person name="Brent M.R."/>
            <person name="Brooks A.N."/>
            <person name="Brown R.H."/>
            <person name="Butlin R.K."/>
            <person name="Caggese C."/>
            <person name="Calvi B.R."/>
            <person name="Bernardo de Carvalho A."/>
            <person name="Caspi A."/>
            <person name="Castrezana S."/>
            <person name="Celniker S.E."/>
            <person name="Chang J.L."/>
            <person name="Chapple C."/>
            <person name="Chatterji S."/>
            <person name="Chinwalla A."/>
            <person name="Civetta A."/>
            <person name="Clifton S.W."/>
            <person name="Comeron J.M."/>
            <person name="Costello J.C."/>
            <person name="Coyne J.A."/>
            <person name="Daub J."/>
            <person name="David R.G."/>
            <person name="Delcher A.L."/>
            <person name="Delehaunty K."/>
            <person name="Do C.B."/>
            <person name="Ebling H."/>
            <person name="Edwards K."/>
            <person name="Eickbush T."/>
            <person name="Evans J.D."/>
            <person name="Filipski A."/>
            <person name="Findeiss S."/>
            <person name="Freyhult E."/>
            <person name="Fulton L."/>
            <person name="Fulton R."/>
            <person name="Garcia A.C."/>
            <person name="Gardiner A."/>
            <person name="Garfield D.A."/>
            <person name="Garvin B.E."/>
            <person name="Gibson G."/>
            <person name="Gilbert D."/>
            <person name="Gnerre S."/>
            <person name="Godfrey J."/>
            <person name="Good R."/>
            <person name="Gotea V."/>
            <person name="Gravely B."/>
            <person name="Greenberg A.J."/>
            <person name="Griffiths-Jones S."/>
            <person name="Gross S."/>
            <person name="Guigo R."/>
            <person name="Gustafson E.A."/>
            <person name="Haerty W."/>
            <person name="Hahn M.W."/>
            <person name="Halligan D.L."/>
            <person name="Halpern A.L."/>
            <person name="Halter G.M."/>
            <person name="Han M.V."/>
            <person name="Heger A."/>
            <person name="Hillier L."/>
            <person name="Hinrichs A.S."/>
            <person name="Holmes I."/>
            <person name="Hoskins R.A."/>
            <person name="Hubisz M.J."/>
            <person name="Hultmark D."/>
            <person name="Huntley M.A."/>
            <person name="Jaffe D.B."/>
            <person name="Jagadeeshan S."/>
            <person name="Jeck W.R."/>
            <person name="Johnson J."/>
            <person name="Jones C.D."/>
            <person name="Jordan W.C."/>
            <person name="Karpen G.H."/>
            <person name="Kataoka E."/>
            <person name="Keightley P.D."/>
            <person name="Kheradpour P."/>
            <person name="Kirkness E.F."/>
            <person name="Koerich L.B."/>
            <person name="Kristiansen K."/>
            <person name="Kudrna D."/>
            <person name="Kulathinal R.J."/>
            <person name="Kumar S."/>
            <person name="Kwok R."/>
            <person name="Lander E."/>
            <person name="Langley C.H."/>
            <person name="Lapoint R."/>
            <person name="Lazzaro B.P."/>
            <person name="Lee S.J."/>
            <person name="Levesque L."/>
            <person name="Li R."/>
            <person name="Lin C.F."/>
            <person name="Lin M.F."/>
            <person name="Lindblad-Toh K."/>
            <person name="Llopart A."/>
            <person name="Long M."/>
            <person name="Low L."/>
            <person name="Lozovsky E."/>
            <person name="Lu J."/>
            <person name="Luo M."/>
            <person name="Machado C.A."/>
            <person name="Makalowski W."/>
            <person name="Marzo M."/>
            <person name="Matsuda M."/>
            <person name="Matzkin L."/>
            <person name="McAllister B."/>
            <person name="McBride C.S."/>
            <person name="McKernan B."/>
            <person name="McKernan K."/>
            <person name="Mendez-Lago M."/>
            <person name="Minx P."/>
            <person name="Mollenhauer M.U."/>
            <person name="Montooth K."/>
            <person name="Mount S.M."/>
            <person name="Mu X."/>
            <person name="Myers E."/>
            <person name="Negre B."/>
            <person name="Newfeld S."/>
            <person name="Nielsen R."/>
            <person name="Noor M.A."/>
            <person name="O'Grady P."/>
            <person name="Pachter L."/>
            <person name="Papaceit M."/>
            <person name="Parisi M.J."/>
            <person name="Parisi M."/>
            <person name="Parts L."/>
            <person name="Pedersen J.S."/>
            <person name="Pesole G."/>
            <person name="Phillippy A.M."/>
            <person name="Ponting C.P."/>
            <person name="Pop M."/>
            <person name="Porcelli D."/>
            <person name="Powell J.R."/>
            <person name="Prohaska S."/>
            <person name="Pruitt K."/>
            <person name="Puig M."/>
            <person name="Quesneville H."/>
            <person name="Ram K.R."/>
            <person name="Rand D."/>
            <person name="Rasmussen M.D."/>
            <person name="Reed L.K."/>
            <person name="Reenan R."/>
            <person name="Reily A."/>
            <person name="Remington K.A."/>
            <person name="Rieger T.T."/>
            <person name="Ritchie M.G."/>
            <person name="Robin C."/>
            <person name="Rogers Y.H."/>
            <person name="Rohde C."/>
            <person name="Rozas J."/>
            <person name="Rubenfield M.J."/>
            <person name="Ruiz A."/>
            <person name="Russo S."/>
            <person name="Salzberg S.L."/>
            <person name="Sanchez-Gracia A."/>
            <person name="Saranga D.J."/>
            <person name="Sato H."/>
            <person name="Schaeffer S.W."/>
            <person name="Schatz M.C."/>
            <person name="Schlenke T."/>
            <person name="Schwartz R."/>
            <person name="Segarra C."/>
            <person name="Singh R.S."/>
            <person name="Sirot L."/>
            <person name="Sirota M."/>
            <person name="Sisneros N.B."/>
            <person name="Smith C.D."/>
            <person name="Smith T.F."/>
            <person name="Spieth J."/>
            <person name="Stage D.E."/>
            <person name="Stark A."/>
            <person name="Stephan W."/>
            <person name="Strausberg R.L."/>
            <person name="Strempel S."/>
            <person name="Sturgill D."/>
            <person name="Sutton G."/>
            <person name="Sutton G.G."/>
            <person name="Tao W."/>
            <person name="Teichmann S."/>
            <person name="Tobari Y.N."/>
            <person name="Tomimura Y."/>
            <person name="Tsolas J.M."/>
            <person name="Valente V.L."/>
            <person name="Venter E."/>
            <person name="Venter J.C."/>
            <person name="Vicario S."/>
            <person name="Vieira F.G."/>
            <person name="Vilella A.J."/>
            <person name="Villasante A."/>
            <person name="Walenz B."/>
            <person name="Wang J."/>
            <person name="Wasserman M."/>
            <person name="Watts T."/>
            <person name="Wilson D."/>
            <person name="Wilson R.K."/>
            <person name="Wing R.A."/>
            <person name="Wolfner M.F."/>
            <person name="Wong A."/>
            <person name="Wong G.K."/>
            <person name="Wu C.I."/>
            <person name="Wu G."/>
            <person name="Yamamoto D."/>
            <person name="Yang H.P."/>
            <person name="Yang S.P."/>
            <person name="Yorke J.A."/>
            <person name="Yoshida K."/>
            <person name="Zdobnov E."/>
            <person name="Zhang P."/>
            <person name="Zhang Y."/>
            <person name="Zimin A.V."/>
            <person name="Baldwin J."/>
            <person name="Abdouelleil A."/>
            <person name="Abdulkadir J."/>
            <person name="Abebe A."/>
            <person name="Abera B."/>
            <person name="Abreu J."/>
            <person name="Acer S.C."/>
            <person name="Aftuck L."/>
            <person name="Alexander A."/>
            <person name="An P."/>
            <person name="Anderson E."/>
            <person name="Anderson S."/>
            <person name="Arachi H."/>
            <person name="Azer M."/>
            <person name="Bachantsang P."/>
            <person name="Barry A."/>
            <person name="Bayul T."/>
            <person name="Berlin A."/>
            <person name="Bessette D."/>
            <person name="Bloom T."/>
            <person name="Blye J."/>
            <person name="Boguslavskiy L."/>
            <person name="Bonnet C."/>
            <person name="Boukhgalter B."/>
            <person name="Bourzgui I."/>
            <person name="Brown A."/>
            <person name="Cahill P."/>
            <person name="Channer S."/>
            <person name="Cheshatsang Y."/>
            <person name="Chuda L."/>
            <person name="Citroen M."/>
            <person name="Collymore A."/>
            <person name="Cooke P."/>
            <person name="Costello M."/>
            <person name="D'Aco K."/>
            <person name="Daza R."/>
            <person name="De Haan G."/>
            <person name="DeGray S."/>
            <person name="DeMaso C."/>
            <person name="Dhargay N."/>
            <person name="Dooley K."/>
            <person name="Dooley E."/>
            <person name="Doricent M."/>
            <person name="Dorje P."/>
            <person name="Dorjee K."/>
            <person name="Dupes A."/>
            <person name="Elong R."/>
            <person name="Falk J."/>
            <person name="Farina A."/>
            <person name="Faro S."/>
            <person name="Ferguson D."/>
            <person name="Fisher S."/>
            <person name="Foley C.D."/>
            <person name="Franke A."/>
            <person name="Friedrich D."/>
            <person name="Gadbois L."/>
            <person name="Gearin G."/>
            <person name="Gearin C.R."/>
            <person name="Giannoukos G."/>
            <person name="Goode T."/>
            <person name="Graham J."/>
            <person name="Grandbois E."/>
            <person name="Grewal S."/>
            <person name="Gyaltsen K."/>
            <person name="Hafez N."/>
            <person name="Hagos B."/>
            <person name="Hall J."/>
            <person name="Henson C."/>
            <person name="Hollinger A."/>
            <person name="Honan T."/>
            <person name="Huard M.D."/>
            <person name="Hughes L."/>
            <person name="Hurhula B."/>
            <person name="Husby M.E."/>
            <person name="Kamat A."/>
            <person name="Kanga B."/>
            <person name="Kashin S."/>
            <person name="Khazanovich D."/>
            <person name="Kisner P."/>
            <person name="Lance K."/>
            <person name="Lara M."/>
            <person name="Lee W."/>
            <person name="Lennon N."/>
            <person name="Letendre F."/>
            <person name="LeVine R."/>
            <person name="Lipovsky A."/>
            <person name="Liu X."/>
            <person name="Liu J."/>
            <person name="Liu S."/>
            <person name="Lokyitsang T."/>
            <person name="Lokyitsang Y."/>
            <person name="Lubonja R."/>
            <person name="Lui A."/>
            <person name="MacDonald P."/>
            <person name="Magnisalis V."/>
            <person name="Maru K."/>
            <person name="Matthews C."/>
            <person name="McCusker W."/>
            <person name="McDonough S."/>
            <person name="Mehta T."/>
            <person name="Meldrim J."/>
            <person name="Meneus L."/>
            <person name="Mihai O."/>
            <person name="Mihalev A."/>
            <person name="Mihova T."/>
            <person name="Mittelman R."/>
            <person name="Mlenga V."/>
            <person name="Montmayeur A."/>
            <person name="Mulrain L."/>
            <person name="Navidi A."/>
            <person name="Naylor J."/>
            <person name="Negash T."/>
            <person name="Nguyen T."/>
            <person name="Nguyen N."/>
            <person name="Nicol R."/>
            <person name="Norbu C."/>
            <person name="Norbu N."/>
            <person name="Novod N."/>
            <person name="O'Neill B."/>
            <person name="Osman S."/>
            <person name="Markiewicz E."/>
            <person name="Oyono O.L."/>
            <person name="Patti C."/>
            <person name="Phunkhang P."/>
            <person name="Pierre F."/>
            <person name="Priest M."/>
            <person name="Raghuraman S."/>
            <person name="Rege F."/>
            <person name="Reyes R."/>
            <person name="Rise C."/>
            <person name="Rogov P."/>
            <person name="Ross K."/>
            <person name="Ryan E."/>
            <person name="Settipalli S."/>
            <person name="Shea T."/>
            <person name="Sherpa N."/>
            <person name="Shi L."/>
            <person name="Shih D."/>
            <person name="Sparrow T."/>
            <person name="Spaulding J."/>
            <person name="Stalker J."/>
            <person name="Stange-Thomann N."/>
            <person name="Stavropoulos S."/>
            <person name="Stone C."/>
            <person name="Strader C."/>
            <person name="Tesfaye S."/>
            <person name="Thomson T."/>
            <person name="Thoulutsang Y."/>
            <person name="Thoulutsang D."/>
            <person name="Topham K."/>
            <person name="Topping I."/>
            <person name="Tsamla T."/>
            <person name="Vassiliev H."/>
            <person name="Vo A."/>
            <person name="Wangchuk T."/>
            <person name="Wangdi T."/>
            <person name="Weiand M."/>
            <person name="Wilkinson J."/>
            <person name="Wilson A."/>
            <person name="Yadav S."/>
            <person name="Young G."/>
            <person name="Yu Q."/>
            <person name="Zembek L."/>
            <person name="Zhong D."/>
            <person name="Zimmer A."/>
            <person name="Zwirko Z."/>
            <person name="Jaffe D.B."/>
            <person name="Alvarez P."/>
            <person name="Brockman W."/>
            <person name="Butler J."/>
            <person name="Chin C."/>
            <person name="Gnerre S."/>
            <person name="Grabherr M."/>
            <person name="Kleber M."/>
            <person name="Mauceli E."/>
            <person name="MacCallum I."/>
        </authorList>
    </citation>
    <scope>NUCLEOTIDE SEQUENCE [LARGE SCALE GENOMIC DNA]</scope>
    <source>
        <strain evidence="2">Tucson 14024-0371.13</strain>
    </source>
</reference>
<dbReference type="InParanoid" id="B3M1D6"/>
<accession>B3M1D6</accession>
<dbReference type="KEGG" id="dan:6499934"/>
<dbReference type="Proteomes" id="UP000007801">
    <property type="component" value="Unassembled WGS sequence"/>
</dbReference>
<gene>
    <name evidence="1" type="primary">Dana\GF17146</name>
    <name evidence="1" type="synonym">dana_GLEANR_18412</name>
    <name evidence="1" type="ORF">GF17146</name>
</gene>
<evidence type="ECO:0000313" key="2">
    <source>
        <dbReference type="Proteomes" id="UP000007801"/>
    </source>
</evidence>
<sequence length="173" mass="21070">MSRRRQWNPMFQVAKCEMCPNQVDDIVTGLCVRCFSIWATEKPRLINTCFNYKHVRAAIVSACQEHSRHRNMHSTFLHAIEREKYRRRLKVELFQRVRAQFQNNVLLEAFTDQEPRPFHIEDDYYNVPEIYDRDFILFQHQVDMLEDMIGYNKALEDLNNNYFYYRKSYTVIK</sequence>
<name>B3M1D6_DROAN</name>
<dbReference type="AlphaFoldDB" id="B3M1D6"/>
<dbReference type="EMBL" id="CH902617">
    <property type="protein sequence ID" value="EDV42163.1"/>
    <property type="molecule type" value="Genomic_DNA"/>
</dbReference>
<dbReference type="PhylomeDB" id="B3M1D6"/>
<dbReference type="OMA" id="QVAKCEM"/>
<dbReference type="OrthoDB" id="7849298at2759"/>
<organism evidence="1 2">
    <name type="scientific">Drosophila ananassae</name>
    <name type="common">Fruit fly</name>
    <dbReference type="NCBI Taxonomy" id="7217"/>
    <lineage>
        <taxon>Eukaryota</taxon>
        <taxon>Metazoa</taxon>
        <taxon>Ecdysozoa</taxon>
        <taxon>Arthropoda</taxon>
        <taxon>Hexapoda</taxon>
        <taxon>Insecta</taxon>
        <taxon>Pterygota</taxon>
        <taxon>Neoptera</taxon>
        <taxon>Endopterygota</taxon>
        <taxon>Diptera</taxon>
        <taxon>Brachycera</taxon>
        <taxon>Muscomorpha</taxon>
        <taxon>Ephydroidea</taxon>
        <taxon>Drosophilidae</taxon>
        <taxon>Drosophila</taxon>
        <taxon>Sophophora</taxon>
    </lineage>
</organism>
<dbReference type="eggNOG" id="ENOG502T95D">
    <property type="taxonomic scope" value="Eukaryota"/>
</dbReference>
<dbReference type="STRING" id="7217.B3M1D6"/>
<evidence type="ECO:0000313" key="1">
    <source>
        <dbReference type="EMBL" id="EDV42163.1"/>
    </source>
</evidence>
<dbReference type="GeneID" id="6499934"/>
<keyword evidence="2" id="KW-1185">Reference proteome</keyword>
<protein>
    <submittedName>
        <fullName evidence="1">Uncharacterized protein</fullName>
    </submittedName>
</protein>
<proteinExistence type="predicted"/>
<dbReference type="HOGENOM" id="CLU_098074_0_0_1"/>